<evidence type="ECO:0000256" key="15">
    <source>
        <dbReference type="PROSITE-ProRule" id="PRU00391"/>
    </source>
</evidence>
<dbReference type="SUPFAM" id="SSF46946">
    <property type="entry name" value="S13-like H2TH domain"/>
    <property type="match status" value="1"/>
</dbReference>
<dbReference type="SUPFAM" id="SSF57716">
    <property type="entry name" value="Glucocorticoid receptor-like (DNA-binding domain)"/>
    <property type="match status" value="1"/>
</dbReference>
<name>A0ABN3H1J8_9ACTN</name>
<evidence type="ECO:0000256" key="2">
    <source>
        <dbReference type="ARBA" id="ARBA00001947"/>
    </source>
</evidence>
<dbReference type="InterPro" id="IPR035937">
    <property type="entry name" value="FPG_N"/>
</dbReference>
<reference evidence="18 19" key="1">
    <citation type="journal article" date="2019" name="Int. J. Syst. Evol. Microbiol.">
        <title>The Global Catalogue of Microorganisms (GCM) 10K type strain sequencing project: providing services to taxonomists for standard genome sequencing and annotation.</title>
        <authorList>
            <consortium name="The Broad Institute Genomics Platform"/>
            <consortium name="The Broad Institute Genome Sequencing Center for Infectious Disease"/>
            <person name="Wu L."/>
            <person name="Ma J."/>
        </authorList>
    </citation>
    <scope>NUCLEOTIDE SEQUENCE [LARGE SCALE GENOMIC DNA]</scope>
    <source>
        <strain evidence="18 19">JCM 16227</strain>
    </source>
</reference>
<dbReference type="InterPro" id="IPR015886">
    <property type="entry name" value="H2TH_FPG"/>
</dbReference>
<keyword evidence="7" id="KW-0378">Hydrolase</keyword>
<comment type="cofactor">
    <cofactor evidence="2">
        <name>Zn(2+)</name>
        <dbReference type="ChEBI" id="CHEBI:29105"/>
    </cofactor>
</comment>
<dbReference type="Proteomes" id="UP001501170">
    <property type="component" value="Unassembled WGS sequence"/>
</dbReference>
<dbReference type="EMBL" id="BAAARB010000001">
    <property type="protein sequence ID" value="GAA2365950.1"/>
    <property type="molecule type" value="Genomic_DNA"/>
</dbReference>
<dbReference type="PROSITE" id="PS51066">
    <property type="entry name" value="ZF_FPG_2"/>
    <property type="match status" value="1"/>
</dbReference>
<keyword evidence="8" id="KW-0862">Zinc</keyword>
<dbReference type="SMART" id="SM00898">
    <property type="entry name" value="Fapy_DNA_glyco"/>
    <property type="match status" value="1"/>
</dbReference>
<dbReference type="Gene3D" id="1.10.8.50">
    <property type="match status" value="1"/>
</dbReference>
<keyword evidence="4" id="KW-0479">Metal-binding</keyword>
<protein>
    <submittedName>
        <fullName evidence="18">Fpg/Nei family DNA glycosylase</fullName>
    </submittedName>
</protein>
<dbReference type="Pfam" id="PF01149">
    <property type="entry name" value="Fapy_DNA_glyco"/>
    <property type="match status" value="1"/>
</dbReference>
<proteinExistence type="inferred from homology"/>
<dbReference type="Gene3D" id="3.20.190.10">
    <property type="entry name" value="MutM-like, N-terminal"/>
    <property type="match status" value="1"/>
</dbReference>
<evidence type="ECO:0000256" key="10">
    <source>
        <dbReference type="ARBA" id="ARBA00023204"/>
    </source>
</evidence>
<keyword evidence="9" id="KW-0238">DNA-binding</keyword>
<evidence type="ECO:0000256" key="9">
    <source>
        <dbReference type="ARBA" id="ARBA00023125"/>
    </source>
</evidence>
<evidence type="ECO:0000256" key="5">
    <source>
        <dbReference type="ARBA" id="ARBA00022763"/>
    </source>
</evidence>
<dbReference type="SUPFAM" id="SSF81624">
    <property type="entry name" value="N-terminal domain of MutM-like DNA repair proteins"/>
    <property type="match status" value="1"/>
</dbReference>
<keyword evidence="12" id="KW-0511">Multifunctional enzyme</keyword>
<evidence type="ECO:0000256" key="14">
    <source>
        <dbReference type="ARBA" id="ARBA00044632"/>
    </source>
</evidence>
<dbReference type="InterPro" id="IPR015887">
    <property type="entry name" value="DNA_glyclase_Znf_dom_DNA_BS"/>
</dbReference>
<dbReference type="InterPro" id="IPR010663">
    <property type="entry name" value="Znf_FPG/IleRS"/>
</dbReference>
<accession>A0ABN3H1J8</accession>
<evidence type="ECO:0000256" key="8">
    <source>
        <dbReference type="ARBA" id="ARBA00022833"/>
    </source>
</evidence>
<evidence type="ECO:0000256" key="1">
    <source>
        <dbReference type="ARBA" id="ARBA00001668"/>
    </source>
</evidence>
<dbReference type="PROSITE" id="PS01242">
    <property type="entry name" value="ZF_FPG_1"/>
    <property type="match status" value="1"/>
</dbReference>
<evidence type="ECO:0000256" key="3">
    <source>
        <dbReference type="ARBA" id="ARBA00009409"/>
    </source>
</evidence>
<dbReference type="PANTHER" id="PTHR22993">
    <property type="entry name" value="FORMAMIDOPYRIMIDINE-DNA GLYCOSYLASE"/>
    <property type="match status" value="1"/>
</dbReference>
<comment type="catalytic activity">
    <reaction evidence="1">
        <text>Hydrolysis of DNA containing ring-opened 7-methylguanine residues, releasing 2,6-diamino-4-hydroxy-5-(N-methyl)formamidopyrimidine.</text>
        <dbReference type="EC" id="3.2.2.23"/>
    </reaction>
</comment>
<keyword evidence="10" id="KW-0234">DNA repair</keyword>
<dbReference type="CDD" id="cd08973">
    <property type="entry name" value="BaFpgNei_N_1"/>
    <property type="match status" value="1"/>
</dbReference>
<sequence>MAHTGGMPELPEVTAIATYLDSRAAGLPIRRVDVASLAVLKTADPPYTALTGRIVSSVDRIGKYLVIRTAPGPADGGAAVDDEIDLVIHLSRAGWVRWSDSLSQTPPKPGGKGPIALRVHCGLPGEGFDVTEAGTQKRLAAWIVRDTAEVERIAGLGPDVLALDRDQFAAILAGSSARIKNLLTDQRVVAGVGNAYSDEILHTARLSPFATSKSLSDKQIDDLYRAVRSVLHDAIERLEGQEVARLKSEKRTGLRVHARTGLPCPVCGDTVREVSFADRSFQYCPTCQTGGKVLADRRMSRLLK</sequence>
<comment type="catalytic activity">
    <reaction evidence="14">
        <text>2'-deoxyribonucleotide-(2'-deoxyribose 5'-phosphate)-2'-deoxyribonucleotide-DNA = a 3'-end 2'-deoxyribonucleotide-(2,3-dehydro-2,3-deoxyribose 5'-phosphate)-DNA + a 5'-end 5'-phospho-2'-deoxyribonucleoside-DNA + H(+)</text>
        <dbReference type="Rhea" id="RHEA:66592"/>
        <dbReference type="Rhea" id="RHEA-COMP:13180"/>
        <dbReference type="Rhea" id="RHEA-COMP:16897"/>
        <dbReference type="Rhea" id="RHEA-COMP:17067"/>
        <dbReference type="ChEBI" id="CHEBI:15378"/>
        <dbReference type="ChEBI" id="CHEBI:136412"/>
        <dbReference type="ChEBI" id="CHEBI:157695"/>
        <dbReference type="ChEBI" id="CHEBI:167181"/>
        <dbReference type="EC" id="4.2.99.18"/>
    </reaction>
</comment>
<keyword evidence="11" id="KW-0456">Lyase</keyword>
<dbReference type="InterPro" id="IPR000214">
    <property type="entry name" value="Znf_DNA_glyclase/AP_lyase"/>
</dbReference>
<evidence type="ECO:0000256" key="4">
    <source>
        <dbReference type="ARBA" id="ARBA00022723"/>
    </source>
</evidence>
<keyword evidence="13" id="KW-0326">Glycosidase</keyword>
<evidence type="ECO:0000256" key="6">
    <source>
        <dbReference type="ARBA" id="ARBA00022771"/>
    </source>
</evidence>
<keyword evidence="5" id="KW-0227">DNA damage</keyword>
<dbReference type="InterPro" id="IPR010979">
    <property type="entry name" value="Ribosomal_uS13-like_H2TH"/>
</dbReference>
<feature type="domain" description="Formamidopyrimidine-DNA glycosylase catalytic" evidence="17">
    <location>
        <begin position="8"/>
        <end position="111"/>
    </location>
</feature>
<dbReference type="SMART" id="SM01232">
    <property type="entry name" value="H2TH"/>
    <property type="match status" value="1"/>
</dbReference>
<dbReference type="Pfam" id="PF06827">
    <property type="entry name" value="zf-FPG_IleRS"/>
    <property type="match status" value="1"/>
</dbReference>
<dbReference type="PROSITE" id="PS51068">
    <property type="entry name" value="FPG_CAT"/>
    <property type="match status" value="1"/>
</dbReference>
<evidence type="ECO:0000259" key="16">
    <source>
        <dbReference type="PROSITE" id="PS51066"/>
    </source>
</evidence>
<evidence type="ECO:0000313" key="19">
    <source>
        <dbReference type="Proteomes" id="UP001501170"/>
    </source>
</evidence>
<dbReference type="PANTHER" id="PTHR22993:SF9">
    <property type="entry name" value="FORMAMIDOPYRIMIDINE-DNA GLYCOSYLASE"/>
    <property type="match status" value="1"/>
</dbReference>
<dbReference type="Pfam" id="PF06831">
    <property type="entry name" value="H2TH"/>
    <property type="match status" value="1"/>
</dbReference>
<comment type="caution">
    <text evidence="18">The sequence shown here is derived from an EMBL/GenBank/DDBJ whole genome shotgun (WGS) entry which is preliminary data.</text>
</comment>
<evidence type="ECO:0000256" key="13">
    <source>
        <dbReference type="ARBA" id="ARBA00023295"/>
    </source>
</evidence>
<keyword evidence="6 15" id="KW-0863">Zinc-finger</keyword>
<evidence type="ECO:0000256" key="7">
    <source>
        <dbReference type="ARBA" id="ARBA00022801"/>
    </source>
</evidence>
<keyword evidence="19" id="KW-1185">Reference proteome</keyword>
<gene>
    <name evidence="18" type="ORF">GCM10009855_01500</name>
</gene>
<evidence type="ECO:0000256" key="11">
    <source>
        <dbReference type="ARBA" id="ARBA00023239"/>
    </source>
</evidence>
<evidence type="ECO:0000256" key="12">
    <source>
        <dbReference type="ARBA" id="ARBA00023268"/>
    </source>
</evidence>
<dbReference type="InterPro" id="IPR012319">
    <property type="entry name" value="FPG_cat"/>
</dbReference>
<evidence type="ECO:0000313" key="18">
    <source>
        <dbReference type="EMBL" id="GAA2365950.1"/>
    </source>
</evidence>
<evidence type="ECO:0000259" key="17">
    <source>
        <dbReference type="PROSITE" id="PS51068"/>
    </source>
</evidence>
<comment type="similarity">
    <text evidence="3">Belongs to the FPG family.</text>
</comment>
<feature type="domain" description="FPG-type" evidence="16">
    <location>
        <begin position="255"/>
        <end position="289"/>
    </location>
</feature>
<organism evidence="18 19">
    <name type="scientific">Gordonia cholesterolivorans</name>
    <dbReference type="NCBI Taxonomy" id="559625"/>
    <lineage>
        <taxon>Bacteria</taxon>
        <taxon>Bacillati</taxon>
        <taxon>Actinomycetota</taxon>
        <taxon>Actinomycetes</taxon>
        <taxon>Mycobacteriales</taxon>
        <taxon>Gordoniaceae</taxon>
        <taxon>Gordonia</taxon>
    </lineage>
</organism>